<dbReference type="PANTHER" id="PTHR21064">
    <property type="entry name" value="AMINOGLYCOSIDE PHOSPHOTRANSFERASE DOMAIN-CONTAINING PROTEIN-RELATED"/>
    <property type="match status" value="1"/>
</dbReference>
<dbReference type="AlphaFoldDB" id="A0A8S2GW74"/>
<dbReference type="Proteomes" id="UP000682733">
    <property type="component" value="Unassembled WGS sequence"/>
</dbReference>
<evidence type="ECO:0000313" key="3">
    <source>
        <dbReference type="EMBL" id="CAF0786732.1"/>
    </source>
</evidence>
<name>A0A8S2GW74_9BILA</name>
<dbReference type="Pfam" id="PF01636">
    <property type="entry name" value="APH"/>
    <property type="match status" value="1"/>
</dbReference>
<feature type="domain" description="Aminoglycoside phosphotransferase" evidence="2">
    <location>
        <begin position="111"/>
        <end position="152"/>
    </location>
</feature>
<organism evidence="4 5">
    <name type="scientific">Didymodactylos carnosus</name>
    <dbReference type="NCBI Taxonomy" id="1234261"/>
    <lineage>
        <taxon>Eukaryota</taxon>
        <taxon>Metazoa</taxon>
        <taxon>Spiralia</taxon>
        <taxon>Gnathifera</taxon>
        <taxon>Rotifera</taxon>
        <taxon>Eurotatoria</taxon>
        <taxon>Bdelloidea</taxon>
        <taxon>Philodinida</taxon>
        <taxon>Philodinidae</taxon>
        <taxon>Didymodactylos</taxon>
    </lineage>
</organism>
<dbReference type="InterPro" id="IPR011009">
    <property type="entry name" value="Kinase-like_dom_sf"/>
</dbReference>
<dbReference type="PANTHER" id="PTHR21064:SF6">
    <property type="entry name" value="AMINOGLYCOSIDE PHOSPHOTRANSFERASE DOMAIN-CONTAINING PROTEIN"/>
    <property type="match status" value="1"/>
</dbReference>
<evidence type="ECO:0000259" key="2">
    <source>
        <dbReference type="Pfam" id="PF01636"/>
    </source>
</evidence>
<accession>A0A8S2GW74</accession>
<protein>
    <recommendedName>
        <fullName evidence="2">Aminoglycoside phosphotransferase domain-containing protein</fullName>
    </recommendedName>
</protein>
<dbReference type="SUPFAM" id="SSF56112">
    <property type="entry name" value="Protein kinase-like (PK-like)"/>
    <property type="match status" value="1"/>
</dbReference>
<gene>
    <name evidence="3" type="ORF">OVA965_LOCUS3914</name>
    <name evidence="4" type="ORF">TMI583_LOCUS3912</name>
</gene>
<reference evidence="4" key="1">
    <citation type="submission" date="2021-02" db="EMBL/GenBank/DDBJ databases">
        <authorList>
            <person name="Nowell W R."/>
        </authorList>
    </citation>
    <scope>NUCLEOTIDE SEQUENCE</scope>
</reference>
<dbReference type="Gene3D" id="3.90.1200.10">
    <property type="match status" value="1"/>
</dbReference>
<dbReference type="InterPro" id="IPR002575">
    <property type="entry name" value="Aminoglycoside_PTrfase"/>
</dbReference>
<sequence>MVRLRCRMKQIYGENTDSRFDRPGLKDIIEIKYELEFMNYLYENGLQVPKIIKPRNNEEYLFTIDDNYCVLMEYCHGVKHVNTANTPDRELWQVTSIGQFLDNADINDQVLMKNFEKYLPRGCIHSDMHDDNILFDDESKTLTAVLDFDDMYY</sequence>
<dbReference type="Proteomes" id="UP000677228">
    <property type="component" value="Unassembled WGS sequence"/>
</dbReference>
<dbReference type="Gene3D" id="3.30.200.20">
    <property type="entry name" value="Phosphorylase Kinase, domain 1"/>
    <property type="match status" value="1"/>
</dbReference>
<dbReference type="GO" id="GO:0019202">
    <property type="term" value="F:amino acid kinase activity"/>
    <property type="evidence" value="ECO:0007669"/>
    <property type="project" value="TreeGrafter"/>
</dbReference>
<dbReference type="EMBL" id="CAJNOK010000983">
    <property type="protein sequence ID" value="CAF0786732.1"/>
    <property type="molecule type" value="Genomic_DNA"/>
</dbReference>
<evidence type="ECO:0000313" key="5">
    <source>
        <dbReference type="Proteomes" id="UP000682733"/>
    </source>
</evidence>
<evidence type="ECO:0000256" key="1">
    <source>
        <dbReference type="ARBA" id="ARBA00038240"/>
    </source>
</evidence>
<evidence type="ECO:0000313" key="4">
    <source>
        <dbReference type="EMBL" id="CAF3568973.1"/>
    </source>
</evidence>
<dbReference type="InterPro" id="IPR050249">
    <property type="entry name" value="Pseudomonas-type_ThrB"/>
</dbReference>
<feature type="non-terminal residue" evidence="4">
    <location>
        <position position="153"/>
    </location>
</feature>
<proteinExistence type="inferred from homology"/>
<dbReference type="EMBL" id="CAJOBA010000983">
    <property type="protein sequence ID" value="CAF3568973.1"/>
    <property type="molecule type" value="Genomic_DNA"/>
</dbReference>
<comment type="similarity">
    <text evidence="1">Belongs to the pseudomonas-type ThrB family.</text>
</comment>
<comment type="caution">
    <text evidence="4">The sequence shown here is derived from an EMBL/GenBank/DDBJ whole genome shotgun (WGS) entry which is preliminary data.</text>
</comment>